<protein>
    <submittedName>
        <fullName evidence="1">Uncharacterized protein</fullName>
    </submittedName>
</protein>
<proteinExistence type="predicted"/>
<dbReference type="AlphaFoldDB" id="A0A9X1PEP8"/>
<accession>A0A9X1PEP8</accession>
<dbReference type="Proteomes" id="UP001139000">
    <property type="component" value="Unassembled WGS sequence"/>
</dbReference>
<reference evidence="1" key="1">
    <citation type="submission" date="2021-12" db="EMBL/GenBank/DDBJ databases">
        <title>Novel species in genus Dyadobacter.</title>
        <authorList>
            <person name="Ma C."/>
        </authorList>
    </citation>
    <scope>NUCLEOTIDE SEQUENCE</scope>
    <source>
        <strain evidence="1">LJ419</strain>
    </source>
</reference>
<sequence length="57" mass="6435">MKKKALHTVTYNDGPALRGLSKIVAKLDKMNIAYFQSIKVTEFDDGSLKYVLTLETE</sequence>
<dbReference type="EMBL" id="JAJTTC010000001">
    <property type="protein sequence ID" value="MCF0059947.1"/>
    <property type="molecule type" value="Genomic_DNA"/>
</dbReference>
<evidence type="ECO:0000313" key="1">
    <source>
        <dbReference type="EMBL" id="MCF0059947.1"/>
    </source>
</evidence>
<dbReference type="RefSeq" id="WP_234652278.1">
    <property type="nucleotide sequence ID" value="NZ_CP094997.1"/>
</dbReference>
<gene>
    <name evidence="1" type="ORF">LXM26_00470</name>
</gene>
<evidence type="ECO:0000313" key="2">
    <source>
        <dbReference type="Proteomes" id="UP001139000"/>
    </source>
</evidence>
<name>A0A9X1PEP8_9BACT</name>
<organism evidence="1 2">
    <name type="scientific">Dyadobacter chenwenxiniae</name>
    <dbReference type="NCBI Taxonomy" id="2906456"/>
    <lineage>
        <taxon>Bacteria</taxon>
        <taxon>Pseudomonadati</taxon>
        <taxon>Bacteroidota</taxon>
        <taxon>Cytophagia</taxon>
        <taxon>Cytophagales</taxon>
        <taxon>Spirosomataceae</taxon>
        <taxon>Dyadobacter</taxon>
    </lineage>
</organism>
<keyword evidence="2" id="KW-1185">Reference proteome</keyword>
<comment type="caution">
    <text evidence="1">The sequence shown here is derived from an EMBL/GenBank/DDBJ whole genome shotgun (WGS) entry which is preliminary data.</text>
</comment>